<gene>
    <name evidence="2" type="ORF">C8F04DRAFT_1060330</name>
</gene>
<sequence length="105" mass="12006">MSTPPLLFATCFYLLSSHLWTLLPPWSGSFVVVVTRARHHQVCPPRYSRRSSLLLKNSSRRACRSPSTLKASSSLPRFLLCHQDLRGILSRYCKPLKPSRPQISR</sequence>
<name>A0AAD6XH46_9AGAR</name>
<evidence type="ECO:0000313" key="3">
    <source>
        <dbReference type="Proteomes" id="UP001218188"/>
    </source>
</evidence>
<proteinExistence type="predicted"/>
<evidence type="ECO:0000313" key="2">
    <source>
        <dbReference type="EMBL" id="KAJ7047870.1"/>
    </source>
</evidence>
<dbReference type="EMBL" id="JARJCM010000001">
    <property type="protein sequence ID" value="KAJ7047870.1"/>
    <property type="molecule type" value="Genomic_DNA"/>
</dbReference>
<protein>
    <recommendedName>
        <fullName evidence="4">Secreted protein</fullName>
    </recommendedName>
</protein>
<organism evidence="2 3">
    <name type="scientific">Mycena alexandri</name>
    <dbReference type="NCBI Taxonomy" id="1745969"/>
    <lineage>
        <taxon>Eukaryota</taxon>
        <taxon>Fungi</taxon>
        <taxon>Dikarya</taxon>
        <taxon>Basidiomycota</taxon>
        <taxon>Agaricomycotina</taxon>
        <taxon>Agaricomycetes</taxon>
        <taxon>Agaricomycetidae</taxon>
        <taxon>Agaricales</taxon>
        <taxon>Marasmiineae</taxon>
        <taxon>Mycenaceae</taxon>
        <taxon>Mycena</taxon>
    </lineage>
</organism>
<evidence type="ECO:0008006" key="4">
    <source>
        <dbReference type="Google" id="ProtNLM"/>
    </source>
</evidence>
<comment type="caution">
    <text evidence="2">The sequence shown here is derived from an EMBL/GenBank/DDBJ whole genome shotgun (WGS) entry which is preliminary data.</text>
</comment>
<dbReference type="AlphaFoldDB" id="A0AAD6XH46"/>
<keyword evidence="3" id="KW-1185">Reference proteome</keyword>
<evidence type="ECO:0000256" key="1">
    <source>
        <dbReference type="SAM" id="SignalP"/>
    </source>
</evidence>
<feature type="chain" id="PRO_5042189249" description="Secreted protein" evidence="1">
    <location>
        <begin position="22"/>
        <end position="105"/>
    </location>
</feature>
<keyword evidence="1" id="KW-0732">Signal</keyword>
<accession>A0AAD6XH46</accession>
<dbReference type="Proteomes" id="UP001218188">
    <property type="component" value="Unassembled WGS sequence"/>
</dbReference>
<reference evidence="2" key="1">
    <citation type="submission" date="2023-03" db="EMBL/GenBank/DDBJ databases">
        <title>Massive genome expansion in bonnet fungi (Mycena s.s.) driven by repeated elements and novel gene families across ecological guilds.</title>
        <authorList>
            <consortium name="Lawrence Berkeley National Laboratory"/>
            <person name="Harder C.B."/>
            <person name="Miyauchi S."/>
            <person name="Viragh M."/>
            <person name="Kuo A."/>
            <person name="Thoen E."/>
            <person name="Andreopoulos B."/>
            <person name="Lu D."/>
            <person name="Skrede I."/>
            <person name="Drula E."/>
            <person name="Henrissat B."/>
            <person name="Morin E."/>
            <person name="Kohler A."/>
            <person name="Barry K."/>
            <person name="LaButti K."/>
            <person name="Morin E."/>
            <person name="Salamov A."/>
            <person name="Lipzen A."/>
            <person name="Mereny Z."/>
            <person name="Hegedus B."/>
            <person name="Baldrian P."/>
            <person name="Stursova M."/>
            <person name="Weitz H."/>
            <person name="Taylor A."/>
            <person name="Grigoriev I.V."/>
            <person name="Nagy L.G."/>
            <person name="Martin F."/>
            <person name="Kauserud H."/>
        </authorList>
    </citation>
    <scope>NUCLEOTIDE SEQUENCE</scope>
    <source>
        <strain evidence="2">CBHHK200</strain>
    </source>
</reference>
<feature type="signal peptide" evidence="1">
    <location>
        <begin position="1"/>
        <end position="21"/>
    </location>
</feature>